<sequence length="68" mass="7522">MGTLRVFSSESAIVRENLFAYNPIDRVNGRLFRGNADYLLRYTTATGFMSVTDYQAGTATNGSISIYS</sequence>
<reference evidence="1 2" key="1">
    <citation type="journal article" date="2012" name="J. Bacteriol.">
        <title>Genome Sequence of Fibrella aestuarina BUZ 2T, a Filamentous Marine Bacterium.</title>
        <authorList>
            <person name="Filippini M."/>
            <person name="Qi W."/>
            <person name="Blom J."/>
            <person name="Goesmann A."/>
            <person name="Smits T.H."/>
            <person name="Bagheri H.C."/>
        </authorList>
    </citation>
    <scope>NUCLEOTIDE SEQUENCE [LARGE SCALE GENOMIC DNA]</scope>
    <source>
        <strain evidence="2">BUZ 2T</strain>
    </source>
</reference>
<dbReference type="Proteomes" id="UP000011058">
    <property type="component" value="Chromosome"/>
</dbReference>
<evidence type="ECO:0000313" key="1">
    <source>
        <dbReference type="EMBL" id="CCH01543.1"/>
    </source>
</evidence>
<proteinExistence type="predicted"/>
<dbReference type="EMBL" id="HE796683">
    <property type="protein sequence ID" value="CCH01543.1"/>
    <property type="molecule type" value="Genomic_DNA"/>
</dbReference>
<dbReference type="AlphaFoldDB" id="I0KBP0"/>
<keyword evidence="2" id="KW-1185">Reference proteome</keyword>
<evidence type="ECO:0000313" key="2">
    <source>
        <dbReference type="Proteomes" id="UP000011058"/>
    </source>
</evidence>
<organism evidence="1 2">
    <name type="scientific">Fibrella aestuarina BUZ 2</name>
    <dbReference type="NCBI Taxonomy" id="1166018"/>
    <lineage>
        <taxon>Bacteria</taxon>
        <taxon>Pseudomonadati</taxon>
        <taxon>Bacteroidota</taxon>
        <taxon>Cytophagia</taxon>
        <taxon>Cytophagales</taxon>
        <taxon>Spirosomataceae</taxon>
        <taxon>Fibrella</taxon>
    </lineage>
</organism>
<protein>
    <submittedName>
        <fullName evidence="1">Uncharacterized protein</fullName>
    </submittedName>
</protein>
<accession>I0KBP0</accession>
<gene>
    <name evidence="1" type="ORF">FAES_3536</name>
</gene>
<dbReference type="HOGENOM" id="CLU_2787736_0_0_10"/>
<name>I0KBP0_9BACT</name>
<dbReference type="KEGG" id="fae:FAES_3536"/>